<dbReference type="Pfam" id="PF13558">
    <property type="entry name" value="SbcC_Walker_B"/>
    <property type="match status" value="1"/>
</dbReference>
<organism evidence="2 3">
    <name type="scientific">Enterococcus cecorum</name>
    <dbReference type="NCBI Taxonomy" id="44008"/>
    <lineage>
        <taxon>Bacteria</taxon>
        <taxon>Bacillati</taxon>
        <taxon>Bacillota</taxon>
        <taxon>Bacilli</taxon>
        <taxon>Lactobacillales</taxon>
        <taxon>Enterococcaceae</taxon>
        <taxon>Enterococcus</taxon>
    </lineage>
</organism>
<dbReference type="InterPro" id="IPR027417">
    <property type="entry name" value="P-loop_NTPase"/>
</dbReference>
<gene>
    <name evidence="2" type="ORF">B5E88_09160</name>
</gene>
<protein>
    <submittedName>
        <fullName evidence="2">TIGR02680 family protein</fullName>
    </submittedName>
</protein>
<proteinExistence type="predicted"/>
<feature type="coiled-coil region" evidence="1">
    <location>
        <begin position="285"/>
        <end position="397"/>
    </location>
</feature>
<reference evidence="3" key="1">
    <citation type="submission" date="2017-04" db="EMBL/GenBank/DDBJ databases">
        <title>Function of individual gut microbiota members based on whole genome sequencing of pure cultures obtained from chicken caecum.</title>
        <authorList>
            <person name="Medvecky M."/>
            <person name="Cejkova D."/>
            <person name="Polansky O."/>
            <person name="Karasova D."/>
            <person name="Kubasova T."/>
            <person name="Cizek A."/>
            <person name="Rychlik I."/>
        </authorList>
    </citation>
    <scope>NUCLEOTIDE SEQUENCE [LARGE SCALE GENOMIC DNA]</scope>
    <source>
        <strain evidence="3">An144</strain>
    </source>
</reference>
<feature type="coiled-coil region" evidence="1">
    <location>
        <begin position="737"/>
        <end position="764"/>
    </location>
</feature>
<evidence type="ECO:0000313" key="3">
    <source>
        <dbReference type="Proteomes" id="UP000196074"/>
    </source>
</evidence>
<dbReference type="InterPro" id="IPR013496">
    <property type="entry name" value="CHP02680"/>
</dbReference>
<accession>A0A1Y4QYY7</accession>
<dbReference type="SUPFAM" id="SSF52540">
    <property type="entry name" value="P-loop containing nucleoside triphosphate hydrolases"/>
    <property type="match status" value="1"/>
</dbReference>
<name>A0A1Y4QYY7_9ENTE</name>
<dbReference type="NCBIfam" id="TIGR02680">
    <property type="entry name" value="TIGR02680 family protein"/>
    <property type="match status" value="1"/>
</dbReference>
<dbReference type="RefSeq" id="WP_087215593.1">
    <property type="nucleotide sequence ID" value="NZ_JBECZD010000011.1"/>
</dbReference>
<evidence type="ECO:0000313" key="2">
    <source>
        <dbReference type="EMBL" id="OUQ09702.1"/>
    </source>
</evidence>
<sequence>MKNKWQINRVGLQNFWYYQDQVFEFAQGKLLLRGSNGSGKSVTTQSLLPPLLDGITRANRLDSFGSTSRKIEDYLLGEEEVSGKDEAIGYLFIEYKKTNSEEYFTSGMGLNFKRGGQLRKWFFAIDDHSRIGMDFNLYQSSVDGRIYLSRLQLKNLIVDGKHGKLFDDAKSYQRYINDRIFGFQSMEQYNDLIQLLIRLRAPKLSRDFKPSVIYEILQSSLPVLDSDTLLPLTQTIQNIDDNHDQLDTLLDETKQLSRFLRYYQQYQEELTAQIAENWLEKDAIVQDISAKLTQLEQSIDSLNQELSQKENQLKELKIRQPVLENTVSELKNHEGFQLIQRAKDLQDSFNKVRKRLEEIENQLHQKLEKKQKTSKKIDELQTTMYQTEKELNDYLESASQYIEDLSLEYIHQNICAKLFEKLTREDEQYLMKEVTKKEQFIQKIIQQMRNLSKLAIEEKEKSNELAELQKILDELKRDQSQWQQGFVDEVQKWKEQINAWRAKSPVMIADEVIQQVYYQLDQIQVTDEFVSEVFLLPLKSVFEQANEQILHHIQSTNVIIEQKESKLRGLQVEIETWKNERDPIPARSLIRQENRNHLNESQKQYAFFELIDFKSDITDEQKNILEGTLYSSGMLDALVAKEKLDLADDIQIVANPQLLCSTLADYCEVAADTPGELVELVAEFLQTILVDEGKEGCPSIYLDGHFELAGIYGKMVPNYQASFIGKLSRERYRQQKIAELTEEVNQLAKEISLLQQQLETYRLEQSRQREYLSLIPDTEQIREAMKQYRSVSEKINVRIEEIHRKNQIYLALKQKIADVNREIMLQTQKERITPKLESYEEALVFLKNYQADMQASFRQYDQLYVQKKHEKELSQQLADIHQDIAIIEQSNQQYLQEENTLQQQITENTAQQELQNISEIKQRINEKEEELTEVKDKIEETRNQKEQLNMQLALEKSQYLLQQENYEKNAPVNILWKKLIQTHLQIEDTERLQREAQKIARPKDFDLLFKNERKLEDEFRYLADNVREYQPKMSREVDVSTDLTQEDDSIQTFKNYSQRLIATFRLDQQSLGPNELLSFLENQIAIVKNTLKADDEKLFKQIIFDSVGKVLRALIERAFIWVEEIDQLLKSRKNSQGLKLSLRLKNIGAQNEHELGTKDLIALLRKDPITLNESDSRLLVEHFQSKIQDAKELIADESTEGNLSSAIAEVLDYRKWFTFELQFRRANENYPWRPLSDNQFNIFSGGEKAISMYLPLFAAVYARYEEASDYAPYIITLDEAFAGVDELNIEDLFATCEELGFNYIFNSQALYGEYASVSALATYELIRPQNAPVVSTIRYLWNGHQKQVSPIE</sequence>
<feature type="coiled-coil region" evidence="1">
    <location>
        <begin position="441"/>
        <end position="485"/>
    </location>
</feature>
<comment type="caution">
    <text evidence="2">The sequence shown here is derived from an EMBL/GenBank/DDBJ whole genome shotgun (WGS) entry which is preliminary data.</text>
</comment>
<evidence type="ECO:0000256" key="1">
    <source>
        <dbReference type="SAM" id="Coils"/>
    </source>
</evidence>
<dbReference type="EMBL" id="NFLC01000018">
    <property type="protein sequence ID" value="OUQ09702.1"/>
    <property type="molecule type" value="Genomic_DNA"/>
</dbReference>
<dbReference type="Proteomes" id="UP000196074">
    <property type="component" value="Unassembled WGS sequence"/>
</dbReference>
<keyword evidence="1" id="KW-0175">Coiled coil</keyword>
<feature type="coiled-coil region" evidence="1">
    <location>
        <begin position="884"/>
        <end position="958"/>
    </location>
</feature>